<feature type="binding site" evidence="8">
    <location>
        <position position="251"/>
    </location>
    <ligand>
        <name>Mn(2+)</name>
        <dbReference type="ChEBI" id="CHEBI:29035"/>
        <label>2</label>
    </ligand>
</feature>
<evidence type="ECO:0000259" key="9">
    <source>
        <dbReference type="Pfam" id="PF00883"/>
    </source>
</evidence>
<feature type="binding site" evidence="8">
    <location>
        <position position="251"/>
    </location>
    <ligand>
        <name>Mn(2+)</name>
        <dbReference type="ChEBI" id="CHEBI:29035"/>
        <label>1</label>
    </ligand>
</feature>
<evidence type="ECO:0000256" key="4">
    <source>
        <dbReference type="ARBA" id="ARBA00022438"/>
    </source>
</evidence>
<dbReference type="PRINTS" id="PR00481">
    <property type="entry name" value="LAMNOPPTDASE"/>
</dbReference>
<dbReference type="Proteomes" id="UP000614469">
    <property type="component" value="Unassembled WGS sequence"/>
</dbReference>
<dbReference type="InterPro" id="IPR008283">
    <property type="entry name" value="Peptidase_M17_N"/>
</dbReference>
<comment type="catalytic activity">
    <reaction evidence="1 8">
        <text>Release of an N-terminal amino acid, Xaa-|-Yaa-, in which Xaa is preferably Leu, but may be other amino acids including Pro although not Arg or Lys, and Yaa may be Pro. Amino acid amides and methyl esters are also readily hydrolyzed, but rates on arylamides are exceedingly low.</text>
        <dbReference type="EC" id="3.4.11.1"/>
    </reaction>
</comment>
<comment type="catalytic activity">
    <reaction evidence="2 8">
        <text>Release of an N-terminal amino acid, preferentially leucine, but not glutamic or aspartic acids.</text>
        <dbReference type="EC" id="3.4.11.10"/>
    </reaction>
</comment>
<dbReference type="GO" id="GO:0070006">
    <property type="term" value="F:metalloaminopeptidase activity"/>
    <property type="evidence" value="ECO:0007669"/>
    <property type="project" value="InterPro"/>
</dbReference>
<name>A0A8J6NGZ2_9CHLR</name>
<evidence type="ECO:0000256" key="5">
    <source>
        <dbReference type="ARBA" id="ARBA00022670"/>
    </source>
</evidence>
<dbReference type="CDD" id="cd00433">
    <property type="entry name" value="Peptidase_M17"/>
    <property type="match status" value="1"/>
</dbReference>
<keyword evidence="8" id="KW-0963">Cytoplasm</keyword>
<dbReference type="GO" id="GO:0030145">
    <property type="term" value="F:manganese ion binding"/>
    <property type="evidence" value="ECO:0007669"/>
    <property type="project" value="UniProtKB-UniRule"/>
</dbReference>
<dbReference type="PANTHER" id="PTHR11963:SF23">
    <property type="entry name" value="CYTOSOL AMINOPEPTIDASE"/>
    <property type="match status" value="1"/>
</dbReference>
<keyword evidence="8" id="KW-0464">Manganese</keyword>
<proteinExistence type="inferred from homology"/>
<dbReference type="SUPFAM" id="SSF53187">
    <property type="entry name" value="Zn-dependent exopeptidases"/>
    <property type="match status" value="1"/>
</dbReference>
<feature type="domain" description="Peptidase M17 leucyl aminopeptidase N-terminal" evidence="10">
    <location>
        <begin position="60"/>
        <end position="126"/>
    </location>
</feature>
<feature type="binding site" evidence="8">
    <location>
        <position position="269"/>
    </location>
    <ligand>
        <name>Mn(2+)</name>
        <dbReference type="ChEBI" id="CHEBI:29035"/>
        <label>2</label>
    </ligand>
</feature>
<evidence type="ECO:0000256" key="8">
    <source>
        <dbReference type="HAMAP-Rule" id="MF_00181"/>
    </source>
</evidence>
<reference evidence="11 12" key="1">
    <citation type="submission" date="2020-08" db="EMBL/GenBank/DDBJ databases">
        <title>Bridging the membrane lipid divide: bacteria of the FCB group superphylum have the potential to synthesize archaeal ether lipids.</title>
        <authorList>
            <person name="Villanueva L."/>
            <person name="Von Meijenfeldt F.A.B."/>
            <person name="Westbye A.B."/>
            <person name="Yadav S."/>
            <person name="Hopmans E.C."/>
            <person name="Dutilh B.E."/>
            <person name="Sinninghe Damste J.S."/>
        </authorList>
    </citation>
    <scope>NUCLEOTIDE SEQUENCE [LARGE SCALE GENOMIC DNA]</scope>
    <source>
        <strain evidence="11">NIOZ-UU36</strain>
    </source>
</reference>
<dbReference type="EC" id="3.4.11.1" evidence="8"/>
<evidence type="ECO:0000256" key="1">
    <source>
        <dbReference type="ARBA" id="ARBA00000135"/>
    </source>
</evidence>
<evidence type="ECO:0000256" key="2">
    <source>
        <dbReference type="ARBA" id="ARBA00000967"/>
    </source>
</evidence>
<dbReference type="InterPro" id="IPR043472">
    <property type="entry name" value="Macro_dom-like"/>
</dbReference>
<feature type="binding site" evidence="8">
    <location>
        <position position="330"/>
    </location>
    <ligand>
        <name>Mn(2+)</name>
        <dbReference type="ChEBI" id="CHEBI:29035"/>
        <label>1</label>
    </ligand>
</feature>
<accession>A0A8J6NGZ2</accession>
<dbReference type="EMBL" id="JACNJN010000118">
    <property type="protein sequence ID" value="MBC8335633.1"/>
    <property type="molecule type" value="Genomic_DNA"/>
</dbReference>
<keyword evidence="5 8" id="KW-0645">Protease</keyword>
<evidence type="ECO:0000313" key="11">
    <source>
        <dbReference type="EMBL" id="MBC8335633.1"/>
    </source>
</evidence>
<dbReference type="EC" id="3.4.11.10" evidence="8"/>
<dbReference type="InterPro" id="IPR023042">
    <property type="entry name" value="Peptidase_M17_leu_NH2_pept"/>
</dbReference>
<feature type="binding site" evidence="8">
    <location>
        <position position="246"/>
    </location>
    <ligand>
        <name>Mn(2+)</name>
        <dbReference type="ChEBI" id="CHEBI:29035"/>
        <label>2</label>
    </ligand>
</feature>
<feature type="active site" evidence="8">
    <location>
        <position position="332"/>
    </location>
</feature>
<dbReference type="InterPro" id="IPR000819">
    <property type="entry name" value="Peptidase_M17_C"/>
</dbReference>
<comment type="similarity">
    <text evidence="3 8">Belongs to the peptidase M17 family.</text>
</comment>
<keyword evidence="6 8" id="KW-0378">Hydrolase</keyword>
<comment type="function">
    <text evidence="7 8">Presumably involved in the processing and regular turnover of intracellular proteins. Catalyzes the removal of unsubstituted N-terminal amino acids from various peptides.</text>
</comment>
<feature type="binding site" evidence="8">
    <location>
        <position position="330"/>
    </location>
    <ligand>
        <name>Mn(2+)</name>
        <dbReference type="ChEBI" id="CHEBI:29035"/>
        <label>2</label>
    </ligand>
</feature>
<feature type="binding site" evidence="8">
    <location>
        <position position="328"/>
    </location>
    <ligand>
        <name>Mn(2+)</name>
        <dbReference type="ChEBI" id="CHEBI:29035"/>
        <label>1</label>
    </ligand>
</feature>
<keyword evidence="4 8" id="KW-0031">Aminopeptidase</keyword>
<dbReference type="HAMAP" id="MF_00181">
    <property type="entry name" value="Cytosol_peptidase_M17"/>
    <property type="match status" value="1"/>
</dbReference>
<dbReference type="Pfam" id="PF02789">
    <property type="entry name" value="Peptidase_M17_N"/>
    <property type="match status" value="1"/>
</dbReference>
<feature type="active site" evidence="8">
    <location>
        <position position="258"/>
    </location>
</feature>
<dbReference type="PANTHER" id="PTHR11963">
    <property type="entry name" value="LEUCINE AMINOPEPTIDASE-RELATED"/>
    <property type="match status" value="1"/>
</dbReference>
<gene>
    <name evidence="8" type="primary">pepA</name>
    <name evidence="11" type="ORF">H8E29_10230</name>
</gene>
<keyword evidence="8" id="KW-0479">Metal-binding</keyword>
<dbReference type="Gene3D" id="3.40.220.10">
    <property type="entry name" value="Leucine Aminopeptidase, subunit E, domain 1"/>
    <property type="match status" value="1"/>
</dbReference>
<comment type="caution">
    <text evidence="11">The sequence shown here is derived from an EMBL/GenBank/DDBJ whole genome shotgun (WGS) entry which is preliminary data.</text>
</comment>
<sequence length="479" mass="51190">MSPIQIPSPLILEVRKENAWDGDLMIVPVSAPVKNSPDKPGQKIGDSLLVQGKNSQLRLSLGVAENISTKGIRKAGQAAAKWLIEHQASSVGLQSAAFADFGVENALDAFCEGLLLGAFSFDRYKARRDEIGPVTVHLLVNGNSSTFQEKITHLTTVIEGVNLAREWSHEPPNVINPVSLAERAQALAAETGLQCTVFGEKELSEMGAEAILSVGLGSNNPSQMIILKHPGHESRAKEPPVVVVGKAITFDTGGYSLKDTMGIVGMKFDKSGGMNVLGIMKAVATLNLPIPVIGIVAAAENMISSDAYRPNDIIRSLSGKTIEIITTDAEGRMVLADALTYASTELKPRAIIDLATLTGGVLVALGNIRAGVMSTDDELSEALARAGDRTDELIWRLPLDEEYFELIRGHDSDLRNSAGIPLATSIVGGTFLKQFVMNDIPWAHIDIAGTATIKKTVIGPRKSTGFGVRLILDYLENLV</sequence>
<protein>
    <recommendedName>
        <fullName evidence="8">Probable cytosol aminopeptidase</fullName>
        <ecNumber evidence="8">3.4.11.1</ecNumber>
    </recommendedName>
    <alternativeName>
        <fullName evidence="8">Leucine aminopeptidase</fullName>
        <shortName evidence="8">LAP</shortName>
        <ecNumber evidence="8">3.4.11.10</ecNumber>
    </alternativeName>
    <alternativeName>
        <fullName evidence="8">Leucyl aminopeptidase</fullName>
    </alternativeName>
</protein>
<evidence type="ECO:0000256" key="3">
    <source>
        <dbReference type="ARBA" id="ARBA00009528"/>
    </source>
</evidence>
<dbReference type="Pfam" id="PF00883">
    <property type="entry name" value="Peptidase_M17"/>
    <property type="match status" value="1"/>
</dbReference>
<comment type="subcellular location">
    <subcellularLocation>
        <location evidence="8">Cytoplasm</location>
    </subcellularLocation>
</comment>
<comment type="cofactor">
    <cofactor evidence="8">
        <name>Mn(2+)</name>
        <dbReference type="ChEBI" id="CHEBI:29035"/>
    </cofactor>
    <text evidence="8">Binds 2 manganese ions per subunit.</text>
</comment>
<dbReference type="SUPFAM" id="SSF52949">
    <property type="entry name" value="Macro domain-like"/>
    <property type="match status" value="1"/>
</dbReference>
<dbReference type="AlphaFoldDB" id="A0A8J6NGZ2"/>
<evidence type="ECO:0000313" key="12">
    <source>
        <dbReference type="Proteomes" id="UP000614469"/>
    </source>
</evidence>
<feature type="domain" description="Cytosol aminopeptidase" evidence="9">
    <location>
        <begin position="162"/>
        <end position="471"/>
    </location>
</feature>
<dbReference type="GO" id="GO:0005737">
    <property type="term" value="C:cytoplasm"/>
    <property type="evidence" value="ECO:0007669"/>
    <property type="project" value="UniProtKB-SubCell"/>
</dbReference>
<dbReference type="InterPro" id="IPR011356">
    <property type="entry name" value="Leucine_aapep/pepB"/>
</dbReference>
<evidence type="ECO:0000256" key="7">
    <source>
        <dbReference type="ARBA" id="ARBA00049972"/>
    </source>
</evidence>
<dbReference type="GO" id="GO:0006508">
    <property type="term" value="P:proteolysis"/>
    <property type="evidence" value="ECO:0007669"/>
    <property type="project" value="UniProtKB-KW"/>
</dbReference>
<organism evidence="11 12">
    <name type="scientific">Candidatus Desulfolinea nitratireducens</name>
    <dbReference type="NCBI Taxonomy" id="2841698"/>
    <lineage>
        <taxon>Bacteria</taxon>
        <taxon>Bacillati</taxon>
        <taxon>Chloroflexota</taxon>
        <taxon>Anaerolineae</taxon>
        <taxon>Anaerolineales</taxon>
        <taxon>Anaerolineales incertae sedis</taxon>
        <taxon>Candidatus Desulfolinea</taxon>
    </lineage>
</organism>
<evidence type="ECO:0000256" key="6">
    <source>
        <dbReference type="ARBA" id="ARBA00022801"/>
    </source>
</evidence>
<evidence type="ECO:0000259" key="10">
    <source>
        <dbReference type="Pfam" id="PF02789"/>
    </source>
</evidence>
<dbReference type="Gene3D" id="3.40.630.10">
    <property type="entry name" value="Zn peptidases"/>
    <property type="match status" value="1"/>
</dbReference>